<reference evidence="1 2" key="1">
    <citation type="submission" date="2023-01" db="EMBL/GenBank/DDBJ databases">
        <title>Psychrosphaera sp. nov., isolated from marine algae.</title>
        <authorList>
            <person name="Bayburt H."/>
            <person name="Choi B.J."/>
            <person name="Kim J.M."/>
            <person name="Choi D.G."/>
            <person name="Jeon C.O."/>
        </authorList>
    </citation>
    <scope>NUCLEOTIDE SEQUENCE [LARGE SCALE GENOMIC DNA]</scope>
    <source>
        <strain evidence="1 2">G1-22</strain>
    </source>
</reference>
<proteinExistence type="predicted"/>
<dbReference type="Proteomes" id="UP001528411">
    <property type="component" value="Unassembled WGS sequence"/>
</dbReference>
<dbReference type="EMBL" id="JAQOMS010000002">
    <property type="protein sequence ID" value="MDC2888121.1"/>
    <property type="molecule type" value="Genomic_DNA"/>
</dbReference>
<keyword evidence="2" id="KW-1185">Reference proteome</keyword>
<comment type="caution">
    <text evidence="1">The sequence shown here is derived from an EMBL/GenBank/DDBJ whole genome shotgun (WGS) entry which is preliminary data.</text>
</comment>
<protein>
    <submittedName>
        <fullName evidence="1">Uncharacterized protein</fullName>
    </submittedName>
</protein>
<gene>
    <name evidence="1" type="ORF">PN838_03980</name>
</gene>
<evidence type="ECO:0000313" key="2">
    <source>
        <dbReference type="Proteomes" id="UP001528411"/>
    </source>
</evidence>
<evidence type="ECO:0000313" key="1">
    <source>
        <dbReference type="EMBL" id="MDC2888121.1"/>
    </source>
</evidence>
<organism evidence="1 2">
    <name type="scientific">Psychrosphaera algicola</name>
    <dbReference type="NCBI Taxonomy" id="3023714"/>
    <lineage>
        <taxon>Bacteria</taxon>
        <taxon>Pseudomonadati</taxon>
        <taxon>Pseudomonadota</taxon>
        <taxon>Gammaproteobacteria</taxon>
        <taxon>Alteromonadales</taxon>
        <taxon>Pseudoalteromonadaceae</taxon>
        <taxon>Psychrosphaera</taxon>
    </lineage>
</organism>
<sequence>MGLYPHKYGLADDCTIKEVNAFKKQSNWGEMPAFFSLVSNSIAEVEGYMSYGFDNAYKTIIDRKNWNYDKLGRLPNVNPHSLELHAPLTKPKLCILHVFSEIGYELLAFPYVNGKVVDEYISGDPNMDFHVWNPTTMKYLVRINQLHKFIAFTIKNGDDADMALIIHAHIVVTRIIEKLHRDFEIVGEKGTDIKAAFASQNINPNLPPEEAIIAAQMENESSSK</sequence>
<name>A0ABT5F9B6_9GAMM</name>
<dbReference type="RefSeq" id="WP_215962318.1">
    <property type="nucleotide sequence ID" value="NZ_JAQOMS010000002.1"/>
</dbReference>
<accession>A0ABT5F9B6</accession>